<evidence type="ECO:0000259" key="15">
    <source>
        <dbReference type="PROSITE" id="PS51873"/>
    </source>
</evidence>
<feature type="domain" description="RanBP2-type" evidence="14">
    <location>
        <begin position="164"/>
        <end position="197"/>
    </location>
</feature>
<keyword evidence="11" id="KW-0862">Zinc</keyword>
<evidence type="ECO:0000256" key="12">
    <source>
        <dbReference type="PROSITE-ProRule" id="PRU00322"/>
    </source>
</evidence>
<dbReference type="SUPFAM" id="SSF90209">
    <property type="entry name" value="Ran binding protein zinc finger-like"/>
    <property type="match status" value="1"/>
</dbReference>
<dbReference type="SMART" id="SM00547">
    <property type="entry name" value="ZnF_RBZ"/>
    <property type="match status" value="1"/>
</dbReference>
<dbReference type="Pfam" id="PF25393">
    <property type="entry name" value="LTM"/>
    <property type="match status" value="1"/>
</dbReference>
<dbReference type="Gene3D" id="1.20.120.1750">
    <property type="match status" value="1"/>
</dbReference>
<accession>A0A6Q2Z3U0</accession>
<dbReference type="FunFam" id="3.30.40.10:FF:000137">
    <property type="entry name" value="RanBP-type and C3HC4-type zinc finger-containing protein 1"/>
    <property type="match status" value="1"/>
</dbReference>
<evidence type="ECO:0000313" key="16">
    <source>
        <dbReference type="Ensembl" id="ENSELUP00000072513.2"/>
    </source>
</evidence>
<dbReference type="InterPro" id="IPR047558">
    <property type="entry name" value="BRcat_RBR_HOIL1"/>
</dbReference>
<dbReference type="Bgee" id="ENSELUG00000022786">
    <property type="expression patterns" value="Expressed in spleen and 15 other cell types or tissues"/>
</dbReference>
<dbReference type="SUPFAM" id="SSF54236">
    <property type="entry name" value="Ubiquitin-like"/>
    <property type="match status" value="1"/>
</dbReference>
<dbReference type="InterPro" id="IPR051628">
    <property type="entry name" value="LUBAC_E3_Ligases"/>
</dbReference>
<dbReference type="InterPro" id="IPR044066">
    <property type="entry name" value="TRIAD_supradom"/>
</dbReference>
<dbReference type="Pfam" id="PF00641">
    <property type="entry name" value="Zn_ribbon_RanBP"/>
    <property type="match status" value="1"/>
</dbReference>
<dbReference type="InterPro" id="IPR036443">
    <property type="entry name" value="Znf_RanBP2_sf"/>
</dbReference>
<dbReference type="InterPro" id="IPR013083">
    <property type="entry name" value="Znf_RING/FYVE/PHD"/>
</dbReference>
<dbReference type="GO" id="GO:0008270">
    <property type="term" value="F:zinc ion binding"/>
    <property type="evidence" value="ECO:0007669"/>
    <property type="project" value="UniProtKB-KW"/>
</dbReference>
<dbReference type="CDD" id="cd20345">
    <property type="entry name" value="BRcat_RBR_HOIL1"/>
    <property type="match status" value="1"/>
</dbReference>
<evidence type="ECO:0000256" key="3">
    <source>
        <dbReference type="ARBA" id="ARBA00008278"/>
    </source>
</evidence>
<dbReference type="PROSITE" id="PS50199">
    <property type="entry name" value="ZF_RANBP2_2"/>
    <property type="match status" value="1"/>
</dbReference>
<dbReference type="GO" id="GO:0071797">
    <property type="term" value="C:LUBAC complex"/>
    <property type="evidence" value="ECO:0007669"/>
    <property type="project" value="TreeGrafter"/>
</dbReference>
<dbReference type="PROSITE" id="PS51873">
    <property type="entry name" value="TRIAD"/>
    <property type="match status" value="1"/>
</dbReference>
<dbReference type="SUPFAM" id="SSF57850">
    <property type="entry name" value="RING/U-box"/>
    <property type="match status" value="3"/>
</dbReference>
<dbReference type="Gene3D" id="3.10.20.90">
    <property type="entry name" value="Phosphatidylinositol 3-kinase Catalytic Subunit, Chain A, domain 1"/>
    <property type="match status" value="1"/>
</dbReference>
<gene>
    <name evidence="16" type="primary">RBCK1</name>
</gene>
<evidence type="ECO:0000259" key="14">
    <source>
        <dbReference type="PROSITE" id="PS50199"/>
    </source>
</evidence>
<dbReference type="InterPro" id="IPR047559">
    <property type="entry name" value="HOIL1_RBR_mRING-HC-C3HC3D"/>
</dbReference>
<evidence type="ECO:0000256" key="4">
    <source>
        <dbReference type="ARBA" id="ARBA00012251"/>
    </source>
</evidence>
<dbReference type="GO" id="GO:0043130">
    <property type="term" value="F:ubiquitin binding"/>
    <property type="evidence" value="ECO:0007669"/>
    <property type="project" value="TreeGrafter"/>
</dbReference>
<evidence type="ECO:0000256" key="7">
    <source>
        <dbReference type="ARBA" id="ARBA00022723"/>
    </source>
</evidence>
<comment type="pathway">
    <text evidence="2">Protein modification; protein ubiquitination.</text>
</comment>
<dbReference type="GO" id="GO:0097039">
    <property type="term" value="P:protein linear polyubiquitination"/>
    <property type="evidence" value="ECO:0007669"/>
    <property type="project" value="TreeGrafter"/>
</dbReference>
<dbReference type="InterPro" id="IPR017907">
    <property type="entry name" value="Znf_RING_CS"/>
</dbReference>
<dbReference type="PROSITE" id="PS50089">
    <property type="entry name" value="ZF_RING_2"/>
    <property type="match status" value="1"/>
</dbReference>
<evidence type="ECO:0000256" key="9">
    <source>
        <dbReference type="ARBA" id="ARBA00022771"/>
    </source>
</evidence>
<dbReference type="PANTHER" id="PTHR22770:SF35">
    <property type="entry name" value="RANBP-TYPE AND C3HC4-TYPE ZINC FINGER-CONTAINING PROTEIN 1"/>
    <property type="match status" value="1"/>
</dbReference>
<dbReference type="PROSITE" id="PS00518">
    <property type="entry name" value="ZF_RING_1"/>
    <property type="match status" value="1"/>
</dbReference>
<dbReference type="GO" id="GO:0061630">
    <property type="term" value="F:ubiquitin protein ligase activity"/>
    <property type="evidence" value="ECO:0007669"/>
    <property type="project" value="UniProtKB-EC"/>
</dbReference>
<comment type="similarity">
    <text evidence="3">Belongs to the RBR family.</text>
</comment>
<reference evidence="16" key="3">
    <citation type="submission" date="2025-08" db="UniProtKB">
        <authorList>
            <consortium name="Ensembl"/>
        </authorList>
    </citation>
    <scope>IDENTIFICATION</scope>
</reference>
<keyword evidence="8" id="KW-0677">Repeat</keyword>
<dbReference type="Gene3D" id="2.30.30.380">
    <property type="entry name" value="Zn-finger domain of Sec23/24"/>
    <property type="match status" value="1"/>
</dbReference>
<keyword evidence="10" id="KW-0833">Ubl conjugation pathway</keyword>
<dbReference type="Proteomes" id="UP000265140">
    <property type="component" value="Chromosome 17"/>
</dbReference>
<evidence type="ECO:0000256" key="6">
    <source>
        <dbReference type="ARBA" id="ARBA00022679"/>
    </source>
</evidence>
<dbReference type="AlphaFoldDB" id="A0A6Q2Z3U0"/>
<reference evidence="16" key="2">
    <citation type="submission" date="2020-02" db="EMBL/GenBank/DDBJ databases">
        <title>Esox lucius (northern pike) genome, fEsoLuc1, primary haplotype.</title>
        <authorList>
            <person name="Myers G."/>
            <person name="Karagic N."/>
            <person name="Meyer A."/>
            <person name="Pippel M."/>
            <person name="Reichard M."/>
            <person name="Winkler S."/>
            <person name="Tracey A."/>
            <person name="Sims Y."/>
            <person name="Howe K."/>
            <person name="Rhie A."/>
            <person name="Formenti G."/>
            <person name="Durbin R."/>
            <person name="Fedrigo O."/>
            <person name="Jarvis E.D."/>
        </authorList>
    </citation>
    <scope>NUCLEOTIDE SEQUENCE [LARGE SCALE GENOMIC DNA]</scope>
</reference>
<dbReference type="CDD" id="cd16633">
    <property type="entry name" value="mRING-HC-C3HC3D_RBR_HOIL1"/>
    <property type="match status" value="1"/>
</dbReference>
<reference evidence="16" key="4">
    <citation type="submission" date="2025-09" db="UniProtKB">
        <authorList>
            <consortium name="Ensembl"/>
        </authorList>
    </citation>
    <scope>IDENTIFICATION</scope>
</reference>
<feature type="domain" description="RING-type" evidence="15">
    <location>
        <begin position="253"/>
        <end position="472"/>
    </location>
</feature>
<evidence type="ECO:0000256" key="2">
    <source>
        <dbReference type="ARBA" id="ARBA00004906"/>
    </source>
</evidence>
<evidence type="ECO:0000256" key="1">
    <source>
        <dbReference type="ARBA" id="ARBA00001798"/>
    </source>
</evidence>
<dbReference type="InterPro" id="IPR029071">
    <property type="entry name" value="Ubiquitin-like_domsf"/>
</dbReference>
<evidence type="ECO:0000256" key="8">
    <source>
        <dbReference type="ARBA" id="ARBA00022737"/>
    </source>
</evidence>
<dbReference type="Ensembl" id="ENSELUT00000074927.2">
    <property type="protein sequence ID" value="ENSELUP00000072513.2"/>
    <property type="gene ID" value="ENSELUG00000022786.3"/>
</dbReference>
<name>A0A6Q2Z3U0_ESOLU</name>
<evidence type="ECO:0000313" key="17">
    <source>
        <dbReference type="Proteomes" id="UP000265140"/>
    </source>
</evidence>
<dbReference type="PANTHER" id="PTHR22770">
    <property type="entry name" value="UBIQUITIN CONJUGATING ENZYME 7 INTERACTING PROTEIN-RELATED"/>
    <property type="match status" value="1"/>
</dbReference>
<dbReference type="Gene3D" id="3.30.40.10">
    <property type="entry name" value="Zinc/RING finger domain, C3HC4 (zinc finger)"/>
    <property type="match status" value="1"/>
</dbReference>
<dbReference type="PROSITE" id="PS01358">
    <property type="entry name" value="ZF_RANBP2_1"/>
    <property type="match status" value="1"/>
</dbReference>
<dbReference type="FunFam" id="1.20.120.1750:FF:000026">
    <property type="entry name" value="RANBP2-type and C3HC4-type zinc finger containing 1"/>
    <property type="match status" value="1"/>
</dbReference>
<dbReference type="UniPathway" id="UPA00143"/>
<feature type="domain" description="RING-type" evidence="13">
    <location>
        <begin position="257"/>
        <end position="302"/>
    </location>
</feature>
<evidence type="ECO:0000259" key="13">
    <source>
        <dbReference type="PROSITE" id="PS50089"/>
    </source>
</evidence>
<keyword evidence="7" id="KW-0479">Metal-binding</keyword>
<dbReference type="CDD" id="cd20358">
    <property type="entry name" value="Rcat_RBR_HOIL1"/>
    <property type="match status" value="1"/>
</dbReference>
<keyword evidence="17" id="KW-1185">Reference proteome</keyword>
<reference evidence="17" key="1">
    <citation type="journal article" date="2014" name="PLoS ONE">
        <title>The genome and linkage map of the northern pike (Esox lucius): conserved synteny revealed between the salmonid sister group and the Neoteleostei.</title>
        <authorList>
            <person name="Rondeau E.B."/>
            <person name="Minkley D.R."/>
            <person name="Leong J.S."/>
            <person name="Messmer A.M."/>
            <person name="Jantzen J.R."/>
            <person name="von Schalburg K.R."/>
            <person name="Lemon C."/>
            <person name="Bird N.H."/>
            <person name="Koop B.F."/>
        </authorList>
    </citation>
    <scope>NUCLEOTIDE SEQUENCE</scope>
</reference>
<protein>
    <recommendedName>
        <fullName evidence="5">RanBP-type and C3HC4-type zinc finger-containing protein 1</fullName>
        <ecNumber evidence="4">2.3.2.31</ecNumber>
    </recommendedName>
</protein>
<dbReference type="GO" id="GO:0043161">
    <property type="term" value="P:proteasome-mediated ubiquitin-dependent protein catabolic process"/>
    <property type="evidence" value="ECO:0007669"/>
    <property type="project" value="TreeGrafter"/>
</dbReference>
<dbReference type="InterPro" id="IPR047557">
    <property type="entry name" value="Rcat_RBR_HOIL1"/>
</dbReference>
<evidence type="ECO:0000256" key="5">
    <source>
        <dbReference type="ARBA" id="ARBA00017887"/>
    </source>
</evidence>
<organism evidence="16 17">
    <name type="scientific">Esox lucius</name>
    <name type="common">Northern pike</name>
    <dbReference type="NCBI Taxonomy" id="8010"/>
    <lineage>
        <taxon>Eukaryota</taxon>
        <taxon>Metazoa</taxon>
        <taxon>Chordata</taxon>
        <taxon>Craniata</taxon>
        <taxon>Vertebrata</taxon>
        <taxon>Euteleostomi</taxon>
        <taxon>Actinopterygii</taxon>
        <taxon>Neopterygii</taxon>
        <taxon>Teleostei</taxon>
        <taxon>Protacanthopterygii</taxon>
        <taxon>Esociformes</taxon>
        <taxon>Esocidae</taxon>
        <taxon>Esox</taxon>
    </lineage>
</organism>
<comment type="catalytic activity">
    <reaction evidence="1">
        <text>[E2 ubiquitin-conjugating enzyme]-S-ubiquitinyl-L-cysteine + [acceptor protein]-L-lysine = [E2 ubiquitin-conjugating enzyme]-L-cysteine + [acceptor protein]-N(6)-ubiquitinyl-L-lysine.</text>
        <dbReference type="EC" id="2.3.2.31"/>
    </reaction>
</comment>
<dbReference type="InterPro" id="IPR001841">
    <property type="entry name" value="Znf_RING"/>
</dbReference>
<dbReference type="FunFam" id="2.30.30.380:FF:000007">
    <property type="entry name" value="RanBP-type and C3HC4-type zinc finger-containing protein 1"/>
    <property type="match status" value="1"/>
</dbReference>
<dbReference type="GO" id="GO:0043123">
    <property type="term" value="P:positive regulation of canonical NF-kappaB signal transduction"/>
    <property type="evidence" value="ECO:0007669"/>
    <property type="project" value="TreeGrafter"/>
</dbReference>
<dbReference type="InterPro" id="IPR057468">
    <property type="entry name" value="HOIL-1/Sharpin_LTM"/>
</dbReference>
<sequence length="485" mass="54908">SAILDAFSIVIFTEELSQLLSEAISCGDKEEAKRCSGKLAELCVPVDVRISHKAYSQDSIRLKVGVGDAQSDKYVPVTLLVTLSMTISELKEKINTDYGFHPSLQNWVIGKRLAQDCNTLYSHGVRNNGDQAYLYIKSAHDAKLSREQLNQEEEQRRLHGIIESLGPLLLGWACPECTYANKPTRPGCEMCGSERPTDYKVPDVYQPDDDEIHRLQLEEIANEQYQLALEVERERNFQSLVETDAHSLVPNTEELDCPICYCSIPSGEGATLRECLHVFCRECLKGTIVNSMDAEVTCPYRNEEYSCDSKLLDREIKSLLSQEEYQKFLELRLSIAETRSENSYHCKTPDCAGWCIFEDEVNEFICELCKETNCLLCKAIHKDMNCKEYQDDLRIRAENDIAAQQTTQMLESLLQNGEAMHCPRCKVIVQKKDGCDWICCLMCKTEICWITRQSRWGPNGNGDNSGGCGCRVNGVLCHPNCQNCH</sequence>
<dbReference type="EC" id="2.3.2.31" evidence="4"/>
<dbReference type="GeneTree" id="ENSGT00940000166000"/>
<dbReference type="FunFam" id="3.10.20.90:FF:000130">
    <property type="entry name" value="SHANK-associated RH domain interactor"/>
    <property type="match status" value="1"/>
</dbReference>
<proteinExistence type="inferred from homology"/>
<evidence type="ECO:0000256" key="10">
    <source>
        <dbReference type="ARBA" id="ARBA00022786"/>
    </source>
</evidence>
<evidence type="ECO:0000256" key="11">
    <source>
        <dbReference type="ARBA" id="ARBA00022833"/>
    </source>
</evidence>
<keyword evidence="6" id="KW-0808">Transferase</keyword>
<dbReference type="InterPro" id="IPR001876">
    <property type="entry name" value="Znf_RanBP2"/>
</dbReference>
<keyword evidence="9 12" id="KW-0863">Zinc-finger</keyword>